<dbReference type="InterPro" id="IPR001932">
    <property type="entry name" value="PPM-type_phosphatase-like_dom"/>
</dbReference>
<dbReference type="Pfam" id="PF13672">
    <property type="entry name" value="PP2C_2"/>
    <property type="match status" value="1"/>
</dbReference>
<dbReference type="VEuPathDB" id="AmoebaDB:KM1_261350"/>
<evidence type="ECO:0000313" key="2">
    <source>
        <dbReference type="EMBL" id="GAT92243.1"/>
    </source>
</evidence>
<protein>
    <recommendedName>
        <fullName evidence="1">PPM-type phosphatase domain-containing protein</fullName>
    </recommendedName>
</protein>
<dbReference type="Proteomes" id="UP000078387">
    <property type="component" value="Unassembled WGS sequence"/>
</dbReference>
<proteinExistence type="predicted"/>
<dbReference type="eggNOG" id="ENOG502QTP9">
    <property type="taxonomic scope" value="Eukaryota"/>
</dbReference>
<dbReference type="Gene3D" id="3.60.40.10">
    <property type="entry name" value="PPM-type phosphatase domain"/>
    <property type="match status" value="1"/>
</dbReference>
<sequence>MKQMTFDKSYFKMIKETYDKQEEQNLKITFEPPNCYTPHFSLLQPQIEEDPERYLMYSSGDNYASSIFSTYPTINEVKFGKPIADTHAIDIFDNFVIVSIADGCGMGNLPSKASKIACQKFRDYLAVELNGKKTPKQVVDVLLKAVAYIQTELINGAEDIHSIGLTTFLGCVILKIKGDDDKYAVAYVNIGDCRGILMRPQNDICWELVSGYKPRIDVTNACGRLGPAELDKPDLGNFTCGINICMTGDNLLLMTDGIYDNFDPNVLGKSPQDYGINKMVWDESIPEHRKKRNEIFYSLLKELYTSPSSAKLTQSIYDFVVEKTSGARQQKIDNQLGKYGFNIVPGKMDHSTFVSLILSEEMFKIREVTEEELDIPPDMM</sequence>
<evidence type="ECO:0000313" key="3">
    <source>
        <dbReference type="Proteomes" id="UP000078387"/>
    </source>
</evidence>
<dbReference type="PANTHER" id="PTHR21586:SF0">
    <property type="entry name" value="PP2C-LIKE DOMAIN-CONTAINING PROTEIN CG9801"/>
    <property type="match status" value="1"/>
</dbReference>
<dbReference type="VEuPathDB" id="AmoebaDB:EHI8A_212570"/>
<dbReference type="VEuPathDB" id="AmoebaDB:EHI7A_174210"/>
<comment type="caution">
    <text evidence="2">The sequence shown here is derived from an EMBL/GenBank/DDBJ whole genome shotgun (WGS) entry which is preliminary data.</text>
</comment>
<reference evidence="2 3" key="1">
    <citation type="submission" date="2016-05" db="EMBL/GenBank/DDBJ databases">
        <title>First whole genome sequencing of Entamoeba histolytica HM1:IMSS-clone-6.</title>
        <authorList>
            <person name="Mukherjee Avik.K."/>
            <person name="Izumyama S."/>
            <person name="Nakada-Tsukui K."/>
            <person name="Nozaki T."/>
        </authorList>
    </citation>
    <scope>NUCLEOTIDE SEQUENCE [LARGE SCALE GENOMIC DNA]</scope>
    <source>
        <strain evidence="2 3">HM1:IMSS clone 6</strain>
    </source>
</reference>
<dbReference type="VEuPathDB" id="AmoebaDB:EHI_049560"/>
<dbReference type="InterPro" id="IPR053287">
    <property type="entry name" value="PP2C-like_domain"/>
</dbReference>
<dbReference type="InterPro" id="IPR036457">
    <property type="entry name" value="PPM-type-like_dom_sf"/>
</dbReference>
<dbReference type="EMBL" id="BDEQ01000001">
    <property type="protein sequence ID" value="GAT92243.1"/>
    <property type="molecule type" value="Genomic_DNA"/>
</dbReference>
<name>A0A175JFK6_ENTHI</name>
<dbReference type="SMART" id="SM00332">
    <property type="entry name" value="PP2Cc"/>
    <property type="match status" value="1"/>
</dbReference>
<gene>
    <name evidence="2" type="ORF">CL6EHI_049560</name>
</gene>
<dbReference type="SUPFAM" id="SSF81606">
    <property type="entry name" value="PP2C-like"/>
    <property type="match status" value="1"/>
</dbReference>
<accession>A0A175JFK6</accession>
<feature type="domain" description="PPM-type phosphatase" evidence="1">
    <location>
        <begin position="58"/>
        <end position="300"/>
    </location>
</feature>
<organism evidence="2 3">
    <name type="scientific">Entamoeba histolytica</name>
    <dbReference type="NCBI Taxonomy" id="5759"/>
    <lineage>
        <taxon>Eukaryota</taxon>
        <taxon>Amoebozoa</taxon>
        <taxon>Evosea</taxon>
        <taxon>Archamoebae</taxon>
        <taxon>Mastigamoebida</taxon>
        <taxon>Entamoebidae</taxon>
        <taxon>Entamoeba</taxon>
    </lineage>
</organism>
<dbReference type="VEuPathDB" id="AmoebaDB:EHI5A_075820"/>
<evidence type="ECO:0000259" key="1">
    <source>
        <dbReference type="SMART" id="SM00332"/>
    </source>
</evidence>
<dbReference type="PANTHER" id="PTHR21586">
    <property type="entry name" value="TIPA"/>
    <property type="match status" value="1"/>
</dbReference>
<dbReference type="AlphaFoldDB" id="A0A175JFK6"/>